<dbReference type="InterPro" id="IPR010016">
    <property type="entry name" value="PxpB"/>
</dbReference>
<dbReference type="EMBL" id="SGIU01000001">
    <property type="protein sequence ID" value="TAI48956.1"/>
    <property type="molecule type" value="Genomic_DNA"/>
</dbReference>
<keyword evidence="1" id="KW-0547">Nucleotide-binding</keyword>
<evidence type="ECO:0000256" key="2">
    <source>
        <dbReference type="ARBA" id="ARBA00022801"/>
    </source>
</evidence>
<dbReference type="SUPFAM" id="SSF50891">
    <property type="entry name" value="Cyclophilin-like"/>
    <property type="match status" value="1"/>
</dbReference>
<dbReference type="GO" id="GO:0017168">
    <property type="term" value="F:5-oxoprolinase (ATP-hydrolyzing) activity"/>
    <property type="evidence" value="ECO:0007669"/>
    <property type="project" value="UniProtKB-EC"/>
</dbReference>
<gene>
    <name evidence="5" type="primary">pxpB</name>
    <name evidence="5" type="ORF">EW142_03940</name>
</gene>
<dbReference type="SMART" id="SM00796">
    <property type="entry name" value="AHS1"/>
    <property type="match status" value="1"/>
</dbReference>
<dbReference type="EC" id="3.5.2.9" evidence="5"/>
<accession>A0A4Q8QL36</accession>
<reference evidence="5 6" key="1">
    <citation type="submission" date="2019-02" db="EMBL/GenBank/DDBJ databases">
        <title>Draft genome sequence of Muricauda sp. 176CP4-71.</title>
        <authorList>
            <person name="Park J.-S."/>
        </authorList>
    </citation>
    <scope>NUCLEOTIDE SEQUENCE [LARGE SCALE GENOMIC DNA]</scope>
    <source>
        <strain evidence="5 6">176CP4-71</strain>
    </source>
</reference>
<comment type="caution">
    <text evidence="5">The sequence shown here is derived from an EMBL/GenBank/DDBJ whole genome shotgun (WGS) entry which is preliminary data.</text>
</comment>
<evidence type="ECO:0000313" key="6">
    <source>
        <dbReference type="Proteomes" id="UP000291981"/>
    </source>
</evidence>
<dbReference type="PANTHER" id="PTHR34698">
    <property type="entry name" value="5-OXOPROLINASE SUBUNIT B"/>
    <property type="match status" value="1"/>
</dbReference>
<protein>
    <submittedName>
        <fullName evidence="5">5-oxoprolinase subunit PxpB</fullName>
        <ecNumber evidence="5">3.5.2.9</ecNumber>
    </submittedName>
</protein>
<dbReference type="OrthoDB" id="9778567at2"/>
<dbReference type="RefSeq" id="WP_130609941.1">
    <property type="nucleotide sequence ID" value="NZ_SGIU01000001.1"/>
</dbReference>
<dbReference type="InterPro" id="IPR029000">
    <property type="entry name" value="Cyclophilin-like_dom_sf"/>
</dbReference>
<dbReference type="Gene3D" id="3.30.1360.40">
    <property type="match status" value="1"/>
</dbReference>
<keyword evidence="6" id="KW-1185">Reference proteome</keyword>
<dbReference type="Proteomes" id="UP000291981">
    <property type="component" value="Unassembled WGS sequence"/>
</dbReference>
<evidence type="ECO:0000313" key="5">
    <source>
        <dbReference type="EMBL" id="TAI48956.1"/>
    </source>
</evidence>
<keyword evidence="2 5" id="KW-0378">Hydrolase</keyword>
<organism evidence="5 6">
    <name type="scientific">Flagellimonas allohymeniacidonis</name>
    <dbReference type="NCBI Taxonomy" id="2517819"/>
    <lineage>
        <taxon>Bacteria</taxon>
        <taxon>Pseudomonadati</taxon>
        <taxon>Bacteroidota</taxon>
        <taxon>Flavobacteriia</taxon>
        <taxon>Flavobacteriales</taxon>
        <taxon>Flavobacteriaceae</taxon>
        <taxon>Flagellimonas</taxon>
    </lineage>
</organism>
<dbReference type="NCBIfam" id="TIGR00370">
    <property type="entry name" value="5-oxoprolinase subunit PxpB"/>
    <property type="match status" value="1"/>
</dbReference>
<dbReference type="GO" id="GO:0005524">
    <property type="term" value="F:ATP binding"/>
    <property type="evidence" value="ECO:0007669"/>
    <property type="project" value="UniProtKB-KW"/>
</dbReference>
<proteinExistence type="predicted"/>
<feature type="domain" description="Carboxyltransferase" evidence="4">
    <location>
        <begin position="6"/>
        <end position="207"/>
    </location>
</feature>
<evidence type="ECO:0000256" key="1">
    <source>
        <dbReference type="ARBA" id="ARBA00022741"/>
    </source>
</evidence>
<name>A0A4Q8QL36_9FLAO</name>
<keyword evidence="3" id="KW-0067">ATP-binding</keyword>
<dbReference type="PANTHER" id="PTHR34698:SF2">
    <property type="entry name" value="5-OXOPROLINASE SUBUNIT B"/>
    <property type="match status" value="1"/>
</dbReference>
<sequence>MKKYPITIKPFGERAILVEWPNQVEESILQDILGFTTAFEELGISGWELVPAYNSVTMIYNLATLDFDQIKQTVLDCYSKRNEVESQKERFLWKLPVCYDKEFGIDIEETAQKLELSVEQLIQEHTSFEYTVFGIGFLPGFMYLGGLPKTLELPRRDEPRLHVAKGSVGLAGKQTGIYPQDSPGGWNIIGNCPVSIFDASKEEPCFVSVGDKISFQAISRAEYDLHKIEGEVGIYKVEKIDLNA</sequence>
<dbReference type="Gene3D" id="2.40.100.10">
    <property type="entry name" value="Cyclophilin-like"/>
    <property type="match status" value="1"/>
</dbReference>
<dbReference type="InterPro" id="IPR003833">
    <property type="entry name" value="CT_C_D"/>
</dbReference>
<evidence type="ECO:0000259" key="4">
    <source>
        <dbReference type="SMART" id="SM00796"/>
    </source>
</evidence>
<dbReference type="SUPFAM" id="SSF160467">
    <property type="entry name" value="PH0987 N-terminal domain-like"/>
    <property type="match status" value="1"/>
</dbReference>
<dbReference type="Pfam" id="PF02682">
    <property type="entry name" value="CT_C_D"/>
    <property type="match status" value="1"/>
</dbReference>
<dbReference type="AlphaFoldDB" id="A0A4Q8QL36"/>
<evidence type="ECO:0000256" key="3">
    <source>
        <dbReference type="ARBA" id="ARBA00022840"/>
    </source>
</evidence>